<dbReference type="Pfam" id="PF03483">
    <property type="entry name" value="B3_4"/>
    <property type="match status" value="1"/>
</dbReference>
<feature type="binding site" evidence="15">
    <location>
        <position position="471"/>
    </location>
    <ligand>
        <name>Mg(2+)</name>
        <dbReference type="ChEBI" id="CHEBI:18420"/>
        <note>shared with alpha subunit</note>
    </ligand>
</feature>
<feature type="binding site" evidence="15">
    <location>
        <position position="481"/>
    </location>
    <ligand>
        <name>Mg(2+)</name>
        <dbReference type="ChEBI" id="CHEBI:18420"/>
        <note>shared with alpha subunit</note>
    </ligand>
</feature>
<dbReference type="GO" id="GO:0004826">
    <property type="term" value="F:phenylalanine-tRNA ligase activity"/>
    <property type="evidence" value="ECO:0007669"/>
    <property type="project" value="UniProtKB-UniRule"/>
</dbReference>
<dbReference type="PROSITE" id="PS51447">
    <property type="entry name" value="FDX_ACB"/>
    <property type="match status" value="1"/>
</dbReference>
<keyword evidence="5 16" id="KW-0820">tRNA-binding</keyword>
<dbReference type="FunFam" id="3.30.56.10:FF:000002">
    <property type="entry name" value="Phenylalanine--tRNA ligase beta subunit"/>
    <property type="match status" value="1"/>
</dbReference>
<reference evidence="20 21" key="1">
    <citation type="submission" date="2020-07" db="EMBL/GenBank/DDBJ databases">
        <title>Streptomyces isolated from Indian soil.</title>
        <authorList>
            <person name="Mandal S."/>
            <person name="Maiti P.K."/>
        </authorList>
    </citation>
    <scope>NUCLEOTIDE SEQUENCE [LARGE SCALE GENOMIC DNA]</scope>
    <source>
        <strain evidence="20 21">PSKA54</strain>
    </source>
</reference>
<dbReference type="SUPFAM" id="SSF56037">
    <property type="entry name" value="PheT/TilS domain"/>
    <property type="match status" value="1"/>
</dbReference>
<evidence type="ECO:0000259" key="17">
    <source>
        <dbReference type="PROSITE" id="PS50886"/>
    </source>
</evidence>
<dbReference type="Gene3D" id="3.30.930.10">
    <property type="entry name" value="Bira Bifunctional Protein, Domain 2"/>
    <property type="match status" value="1"/>
</dbReference>
<organism evidence="20 21">
    <name type="scientific">Streptomyces himalayensis subsp. aureolus</name>
    <dbReference type="NCBI Taxonomy" id="2758039"/>
    <lineage>
        <taxon>Bacteria</taxon>
        <taxon>Bacillati</taxon>
        <taxon>Actinomycetota</taxon>
        <taxon>Actinomycetes</taxon>
        <taxon>Kitasatosporales</taxon>
        <taxon>Streptomycetaceae</taxon>
        <taxon>Streptomyces</taxon>
        <taxon>Streptomyces himalayensis</taxon>
    </lineage>
</organism>
<dbReference type="InterPro" id="IPR004532">
    <property type="entry name" value="Phe-tRNA-ligase_IIc_bsu_bact"/>
</dbReference>
<dbReference type="NCBIfam" id="TIGR00472">
    <property type="entry name" value="pheT_bact"/>
    <property type="match status" value="1"/>
</dbReference>
<dbReference type="GO" id="GO:0000049">
    <property type="term" value="F:tRNA binding"/>
    <property type="evidence" value="ECO:0007669"/>
    <property type="project" value="UniProtKB-UniRule"/>
</dbReference>
<dbReference type="GO" id="GO:0006432">
    <property type="term" value="P:phenylalanyl-tRNA aminoacylation"/>
    <property type="evidence" value="ECO:0007669"/>
    <property type="project" value="UniProtKB-UniRule"/>
</dbReference>
<evidence type="ECO:0000256" key="10">
    <source>
        <dbReference type="ARBA" id="ARBA00022842"/>
    </source>
</evidence>
<dbReference type="InterPro" id="IPR009061">
    <property type="entry name" value="DNA-bd_dom_put_sf"/>
</dbReference>
<evidence type="ECO:0000256" key="4">
    <source>
        <dbReference type="ARBA" id="ARBA00022490"/>
    </source>
</evidence>
<evidence type="ECO:0000256" key="8">
    <source>
        <dbReference type="ARBA" id="ARBA00022741"/>
    </source>
</evidence>
<dbReference type="SUPFAM" id="SSF50249">
    <property type="entry name" value="Nucleic acid-binding proteins"/>
    <property type="match status" value="1"/>
</dbReference>
<comment type="caution">
    <text evidence="20">The sequence shown here is derived from an EMBL/GenBank/DDBJ whole genome shotgun (WGS) entry which is preliminary data.</text>
</comment>
<evidence type="ECO:0000256" key="15">
    <source>
        <dbReference type="HAMAP-Rule" id="MF_00283"/>
    </source>
</evidence>
<dbReference type="InterPro" id="IPR012340">
    <property type="entry name" value="NA-bd_OB-fold"/>
</dbReference>
<proteinExistence type="inferred from homology"/>
<comment type="subcellular location">
    <subcellularLocation>
        <location evidence="1 15">Cytoplasm</location>
    </subcellularLocation>
</comment>
<dbReference type="GO" id="GO:0009328">
    <property type="term" value="C:phenylalanine-tRNA ligase complex"/>
    <property type="evidence" value="ECO:0007669"/>
    <property type="project" value="TreeGrafter"/>
</dbReference>
<evidence type="ECO:0000256" key="5">
    <source>
        <dbReference type="ARBA" id="ARBA00022555"/>
    </source>
</evidence>
<dbReference type="FunFam" id="3.30.930.10:FF:000130">
    <property type="entry name" value="Phenylalanine--tRNA ligase beta subunit"/>
    <property type="match status" value="1"/>
</dbReference>
<keyword evidence="10 15" id="KW-0460">Magnesium</keyword>
<evidence type="ECO:0000256" key="12">
    <source>
        <dbReference type="ARBA" id="ARBA00022917"/>
    </source>
</evidence>
<dbReference type="HAMAP" id="MF_00283">
    <property type="entry name" value="Phe_tRNA_synth_beta1"/>
    <property type="match status" value="1"/>
</dbReference>
<evidence type="ECO:0000256" key="16">
    <source>
        <dbReference type="PROSITE-ProRule" id="PRU00209"/>
    </source>
</evidence>
<keyword evidence="12 15" id="KW-0648">Protein biosynthesis</keyword>
<dbReference type="InterPro" id="IPR041616">
    <property type="entry name" value="PheRS_beta_core"/>
</dbReference>
<keyword evidence="7 15" id="KW-0479">Metal-binding</keyword>
<keyword evidence="13 15" id="KW-0030">Aminoacyl-tRNA synthetase</keyword>
<dbReference type="InterPro" id="IPR005146">
    <property type="entry name" value="B3/B4_tRNA-bd"/>
</dbReference>
<keyword evidence="9 15" id="KW-0067">ATP-binding</keyword>
<dbReference type="Pfam" id="PF01588">
    <property type="entry name" value="tRNA_bind"/>
    <property type="match status" value="1"/>
</dbReference>
<dbReference type="GO" id="GO:0005524">
    <property type="term" value="F:ATP binding"/>
    <property type="evidence" value="ECO:0007669"/>
    <property type="project" value="UniProtKB-UniRule"/>
</dbReference>
<dbReference type="InterPro" id="IPR002547">
    <property type="entry name" value="tRNA-bd_dom"/>
</dbReference>
<feature type="binding site" evidence="15">
    <location>
        <position position="477"/>
    </location>
    <ligand>
        <name>Mg(2+)</name>
        <dbReference type="ChEBI" id="CHEBI:18420"/>
        <note>shared with alpha subunit</note>
    </ligand>
</feature>
<dbReference type="InterPro" id="IPR005121">
    <property type="entry name" value="Fdx_antiC-bd"/>
</dbReference>
<keyword evidence="21" id="KW-1185">Reference proteome</keyword>
<dbReference type="Gene3D" id="2.40.50.140">
    <property type="entry name" value="Nucleic acid-binding proteins"/>
    <property type="match status" value="1"/>
</dbReference>
<dbReference type="Pfam" id="PF03147">
    <property type="entry name" value="FDX-ACB"/>
    <property type="match status" value="1"/>
</dbReference>
<name>A0A7W2HG52_9ACTN</name>
<keyword evidence="4 15" id="KW-0963">Cytoplasm</keyword>
<dbReference type="SUPFAM" id="SSF54991">
    <property type="entry name" value="Anticodon-binding domain of PheRS"/>
    <property type="match status" value="1"/>
</dbReference>
<evidence type="ECO:0000259" key="18">
    <source>
        <dbReference type="PROSITE" id="PS51447"/>
    </source>
</evidence>
<feature type="domain" description="FDX-ACB" evidence="18">
    <location>
        <begin position="747"/>
        <end position="840"/>
    </location>
</feature>
<accession>A0A7W2HG52</accession>
<evidence type="ECO:0000256" key="13">
    <source>
        <dbReference type="ARBA" id="ARBA00023146"/>
    </source>
</evidence>
<dbReference type="FunFam" id="2.40.50.140:FF:000045">
    <property type="entry name" value="Phenylalanine--tRNA ligase beta subunit"/>
    <property type="match status" value="1"/>
</dbReference>
<evidence type="ECO:0000256" key="2">
    <source>
        <dbReference type="ARBA" id="ARBA00008653"/>
    </source>
</evidence>
<sequence>MRVPLSWLREYVDLPATETGRELQAKLISAGLEVETVEQLGADLKGPLVVGQVLTIEELTEFKKPIRHCMVDVGQANGTGEPQEIICGARNFAEGDKVVVALPGAILPGDFQIAERKTYGRMSRGMICSSDELNMGDDGSKGIIVLPPETEIGKDAVELLELVDEVLDIAVTPDRGYCLSLRGIARETATAYGLPLRDPALLDVPAPNPHGYPVKISEPHGCDRFVARTVSGLDPEARSPIWLQRRLQKAGMRPLSLAVDITNYVMLELGQPLHAYDRGRVQGAIGVRRAEQGEKFTTLDGVKRVLDAEDLVITDDRGAIGLAGVMGGANTEIADSVMDPETGEIQGTTEVVIEAAHFDAISIARTARRHKLSSEASRRFERGVDPAAASAAAQRTVDLLVLLAGGTADAGVTEVAAPSEPRTITIPADHPDKVAGVHYGRETVVRRLQEVGCDVHGQDELVVTAPSWRPDLTDPNDLAEEVIRLEGYENLPSTLPKPPAGLGLTPRQRLHSRVGRALAGAGYVEALNYPFIGEAVLDQLMLPADDARRRTVKLVNPLSDEEPALRTTLLPGLLGALRRNDGRGSHDLALFETGLVFRPTGEEPAPVRLPVDRRPTDEEIAGLNAALPAQPRRAAVVLAGAREQAGWWGKGYPATWADAIEAARTVAGEAGVRLVIRADQHEPWHPGRCAALFATVDGEETLVGHAGELHPRVVKSMGLPERTCAMEMDLDLLQQASDGLPQGPQISSFPVATQDVALVVDQAVPAAEVEKTLREGAGELLESIRLFDVFTGEQIGEGKKSLAYALRFRAADRTLTVEEASAARDAAVALAAERTGAVLRGA</sequence>
<dbReference type="AlphaFoldDB" id="A0A7W2HG52"/>
<dbReference type="SMART" id="SM00873">
    <property type="entry name" value="B3_4"/>
    <property type="match status" value="1"/>
</dbReference>
<gene>
    <name evidence="15" type="primary">pheT</name>
    <name evidence="20" type="ORF">H1V43_14225</name>
</gene>
<dbReference type="FunFam" id="3.30.70.380:FF:000001">
    <property type="entry name" value="Phenylalanine--tRNA ligase beta subunit"/>
    <property type="match status" value="1"/>
</dbReference>
<feature type="binding site" evidence="15">
    <location>
        <position position="480"/>
    </location>
    <ligand>
        <name>Mg(2+)</name>
        <dbReference type="ChEBI" id="CHEBI:18420"/>
        <note>shared with alpha subunit</note>
    </ligand>
</feature>
<dbReference type="PANTHER" id="PTHR10947">
    <property type="entry name" value="PHENYLALANYL-TRNA SYNTHETASE BETA CHAIN AND LEUCINE-RICH REPEAT-CONTAINING PROTEIN 47"/>
    <property type="match status" value="1"/>
</dbReference>
<dbReference type="CDD" id="cd00769">
    <property type="entry name" value="PheRS_beta_core"/>
    <property type="match status" value="1"/>
</dbReference>
<dbReference type="PANTHER" id="PTHR10947:SF0">
    <property type="entry name" value="PHENYLALANINE--TRNA LIGASE BETA SUBUNIT"/>
    <property type="match status" value="1"/>
</dbReference>
<comment type="subunit">
    <text evidence="3 15">Tetramer of two alpha and two beta subunits.</text>
</comment>
<evidence type="ECO:0000256" key="1">
    <source>
        <dbReference type="ARBA" id="ARBA00004496"/>
    </source>
</evidence>
<comment type="similarity">
    <text evidence="2 15">Belongs to the phenylalanyl-tRNA synthetase beta subunit family. Type 1 subfamily.</text>
</comment>
<evidence type="ECO:0000259" key="19">
    <source>
        <dbReference type="PROSITE" id="PS51483"/>
    </source>
</evidence>
<keyword evidence="8 15" id="KW-0547">Nucleotide-binding</keyword>
<dbReference type="PROSITE" id="PS51483">
    <property type="entry name" value="B5"/>
    <property type="match status" value="1"/>
</dbReference>
<dbReference type="InterPro" id="IPR045060">
    <property type="entry name" value="Phe-tRNA-ligase_IIc_bsu"/>
</dbReference>
<evidence type="ECO:0000313" key="21">
    <source>
        <dbReference type="Proteomes" id="UP000586976"/>
    </source>
</evidence>
<dbReference type="Gene3D" id="3.50.40.10">
    <property type="entry name" value="Phenylalanyl-trna Synthetase, Chain B, domain 3"/>
    <property type="match status" value="1"/>
</dbReference>
<evidence type="ECO:0000256" key="6">
    <source>
        <dbReference type="ARBA" id="ARBA00022598"/>
    </source>
</evidence>
<dbReference type="SMART" id="SM00874">
    <property type="entry name" value="B5"/>
    <property type="match status" value="1"/>
</dbReference>
<dbReference type="InterPro" id="IPR036690">
    <property type="entry name" value="Fdx_antiC-bd_sf"/>
</dbReference>
<dbReference type="InterPro" id="IPR045864">
    <property type="entry name" value="aa-tRNA-synth_II/BPL/LPL"/>
</dbReference>
<dbReference type="PROSITE" id="PS50886">
    <property type="entry name" value="TRBD"/>
    <property type="match status" value="1"/>
</dbReference>
<dbReference type="GO" id="GO:0000287">
    <property type="term" value="F:magnesium ion binding"/>
    <property type="evidence" value="ECO:0007669"/>
    <property type="project" value="UniProtKB-UniRule"/>
</dbReference>
<evidence type="ECO:0000256" key="7">
    <source>
        <dbReference type="ARBA" id="ARBA00022723"/>
    </source>
</evidence>
<dbReference type="SMART" id="SM00896">
    <property type="entry name" value="FDX-ACB"/>
    <property type="match status" value="1"/>
</dbReference>
<dbReference type="EMBL" id="JACEQY010000013">
    <property type="protein sequence ID" value="MBA4862531.1"/>
    <property type="molecule type" value="Genomic_DNA"/>
</dbReference>
<protein>
    <recommendedName>
        <fullName evidence="15">Phenylalanine--tRNA ligase beta subunit</fullName>
        <ecNumber evidence="15">6.1.1.20</ecNumber>
    </recommendedName>
    <alternativeName>
        <fullName evidence="15">Phenylalanyl-tRNA synthetase beta subunit</fullName>
        <shortName evidence="15">PheRS</shortName>
    </alternativeName>
</protein>
<dbReference type="SUPFAM" id="SSF55681">
    <property type="entry name" value="Class II aaRS and biotin synthetases"/>
    <property type="match status" value="1"/>
</dbReference>
<dbReference type="EC" id="6.1.1.20" evidence="15"/>
<dbReference type="Pfam" id="PF17759">
    <property type="entry name" value="tRNA_synthFbeta"/>
    <property type="match status" value="1"/>
</dbReference>
<evidence type="ECO:0000256" key="11">
    <source>
        <dbReference type="ARBA" id="ARBA00022884"/>
    </source>
</evidence>
<comment type="catalytic activity">
    <reaction evidence="14 15">
        <text>tRNA(Phe) + L-phenylalanine + ATP = L-phenylalanyl-tRNA(Phe) + AMP + diphosphate + H(+)</text>
        <dbReference type="Rhea" id="RHEA:19413"/>
        <dbReference type="Rhea" id="RHEA-COMP:9668"/>
        <dbReference type="Rhea" id="RHEA-COMP:9699"/>
        <dbReference type="ChEBI" id="CHEBI:15378"/>
        <dbReference type="ChEBI" id="CHEBI:30616"/>
        <dbReference type="ChEBI" id="CHEBI:33019"/>
        <dbReference type="ChEBI" id="CHEBI:58095"/>
        <dbReference type="ChEBI" id="CHEBI:78442"/>
        <dbReference type="ChEBI" id="CHEBI:78531"/>
        <dbReference type="ChEBI" id="CHEBI:456215"/>
        <dbReference type="EC" id="6.1.1.20"/>
    </reaction>
</comment>
<evidence type="ECO:0000256" key="3">
    <source>
        <dbReference type="ARBA" id="ARBA00011209"/>
    </source>
</evidence>
<comment type="cofactor">
    <cofactor evidence="15">
        <name>Mg(2+)</name>
        <dbReference type="ChEBI" id="CHEBI:18420"/>
    </cofactor>
    <text evidence="15">Binds 2 magnesium ions per tetramer.</text>
</comment>
<evidence type="ECO:0000313" key="20">
    <source>
        <dbReference type="EMBL" id="MBA4862531.1"/>
    </source>
</evidence>
<feature type="domain" description="TRNA-binding" evidence="17">
    <location>
        <begin position="42"/>
        <end position="157"/>
    </location>
</feature>
<dbReference type="InterPro" id="IPR033714">
    <property type="entry name" value="tRNA_bind_bactPheRS"/>
</dbReference>
<evidence type="ECO:0000256" key="14">
    <source>
        <dbReference type="ARBA" id="ARBA00049255"/>
    </source>
</evidence>
<dbReference type="CDD" id="cd02796">
    <property type="entry name" value="tRNA_bind_bactPheRS"/>
    <property type="match status" value="1"/>
</dbReference>
<keyword evidence="11 16" id="KW-0694">RNA-binding</keyword>
<dbReference type="RefSeq" id="WP_181864361.1">
    <property type="nucleotide sequence ID" value="NZ_JACEQY010000013.1"/>
</dbReference>
<dbReference type="InterPro" id="IPR020825">
    <property type="entry name" value="Phe-tRNA_synthase-like_B3/B4"/>
</dbReference>
<dbReference type="FunFam" id="3.50.40.10:FF:000001">
    <property type="entry name" value="Phenylalanine--tRNA ligase beta subunit"/>
    <property type="match status" value="1"/>
</dbReference>
<dbReference type="SUPFAM" id="SSF46955">
    <property type="entry name" value="Putative DNA-binding domain"/>
    <property type="match status" value="1"/>
</dbReference>
<dbReference type="Pfam" id="PF03484">
    <property type="entry name" value="B5"/>
    <property type="match status" value="1"/>
</dbReference>
<dbReference type="Proteomes" id="UP000586976">
    <property type="component" value="Unassembled WGS sequence"/>
</dbReference>
<dbReference type="Gene3D" id="3.30.70.380">
    <property type="entry name" value="Ferrodoxin-fold anticodon-binding domain"/>
    <property type="match status" value="1"/>
</dbReference>
<dbReference type="Gene3D" id="3.30.56.10">
    <property type="match status" value="2"/>
</dbReference>
<dbReference type="InterPro" id="IPR005147">
    <property type="entry name" value="tRNA_synthase_B5-dom"/>
</dbReference>
<keyword evidence="6 15" id="KW-0436">Ligase</keyword>
<feature type="domain" description="B5" evidence="19">
    <location>
        <begin position="419"/>
        <end position="493"/>
    </location>
</feature>
<evidence type="ECO:0000256" key="9">
    <source>
        <dbReference type="ARBA" id="ARBA00022840"/>
    </source>
</evidence>